<accession>A0A0V1AJB2</accession>
<proteinExistence type="predicted"/>
<dbReference type="EMBL" id="JYDI01002701">
    <property type="protein sequence ID" value="KRY24914.1"/>
    <property type="molecule type" value="Genomic_DNA"/>
</dbReference>
<dbReference type="AlphaFoldDB" id="A0A0V1AJB2"/>
<reference evidence="2 3" key="1">
    <citation type="submission" date="2015-01" db="EMBL/GenBank/DDBJ databases">
        <title>Evolution of Trichinella species and genotypes.</title>
        <authorList>
            <person name="Korhonen P.K."/>
            <person name="Edoardo P."/>
            <person name="Giuseppe L.R."/>
            <person name="Gasser R.B."/>
        </authorList>
    </citation>
    <scope>NUCLEOTIDE SEQUENCE [LARGE SCALE GENOMIC DNA]</scope>
    <source>
        <strain evidence="2">ISS120</strain>
    </source>
</reference>
<evidence type="ECO:0000313" key="1">
    <source>
        <dbReference type="EMBL" id="KRY24914.1"/>
    </source>
</evidence>
<organism evidence="2 3">
    <name type="scientific">Trichinella britovi</name>
    <name type="common">Parasitic roundworm</name>
    <dbReference type="NCBI Taxonomy" id="45882"/>
    <lineage>
        <taxon>Eukaryota</taxon>
        <taxon>Metazoa</taxon>
        <taxon>Ecdysozoa</taxon>
        <taxon>Nematoda</taxon>
        <taxon>Enoplea</taxon>
        <taxon>Dorylaimia</taxon>
        <taxon>Trichinellida</taxon>
        <taxon>Trichinellidae</taxon>
        <taxon>Trichinella</taxon>
    </lineage>
</organism>
<keyword evidence="3" id="KW-1185">Reference proteome</keyword>
<dbReference type="Proteomes" id="UP000054653">
    <property type="component" value="Unassembled WGS sequence"/>
</dbReference>
<protein>
    <submittedName>
        <fullName evidence="2">Uncharacterized protein</fullName>
    </submittedName>
</protein>
<name>A0A0V1AJB2_TRIBR</name>
<evidence type="ECO:0000313" key="2">
    <source>
        <dbReference type="EMBL" id="KRY24927.1"/>
    </source>
</evidence>
<dbReference type="EMBL" id="JYDI01002693">
    <property type="protein sequence ID" value="KRY24927.1"/>
    <property type="molecule type" value="Genomic_DNA"/>
</dbReference>
<gene>
    <name evidence="2" type="ORF">T03_15001</name>
    <name evidence="1" type="ORF">T03_3701</name>
</gene>
<evidence type="ECO:0000313" key="3">
    <source>
        <dbReference type="Proteomes" id="UP000054653"/>
    </source>
</evidence>
<sequence>MSIGTEKQTLLIKSSFGKHSVEHFFPYKNHLNLSKRIIQLLQTYPYRVLVFNVREIAGTIPIC</sequence>
<comment type="caution">
    <text evidence="2">The sequence shown here is derived from an EMBL/GenBank/DDBJ whole genome shotgun (WGS) entry which is preliminary data.</text>
</comment>